<evidence type="ECO:0000256" key="1">
    <source>
        <dbReference type="SAM" id="SignalP"/>
    </source>
</evidence>
<feature type="signal peptide" evidence="1">
    <location>
        <begin position="1"/>
        <end position="20"/>
    </location>
</feature>
<dbReference type="PANTHER" id="PTHR48098:SF3">
    <property type="entry name" value="IRON(III) ENTEROBACTIN ESTERASE"/>
    <property type="match status" value="1"/>
</dbReference>
<dbReference type="RefSeq" id="WP_338687848.1">
    <property type="nucleotide sequence ID" value="NZ_AP024702.1"/>
</dbReference>
<dbReference type="InterPro" id="IPR050583">
    <property type="entry name" value="Mycobacterial_A85_antigen"/>
</dbReference>
<protein>
    <submittedName>
        <fullName evidence="2">Esterase</fullName>
    </submittedName>
</protein>
<sequence length="292" mass="32634">MRSIFVVPLMAALFSLPALSKESYPVHPDSVRQQGVPVGKVTRHLCKSEIYPGTIREYFVYVPAQYDGTKPAALMVFQDGHAFVKEKGEFRVPVVFDNLIHKGEMPVTVAVMINPGVFGDHLDSAQGWNTPKDMKSNRSVEYDTPDGTYARFLETEILPEVSKSVKLSDDPSKHAICGNSSGGICAFTAAWERPDLFRKVVSHIGSFTNIRGGYHYPYLIRKTEKKPLKIFLQDGSGDLDNAHGNWWLANQQMAAALKFAEWDYKTVWGEGGHSGAHGGSIFPDTLRWLWRD</sequence>
<evidence type="ECO:0000313" key="2">
    <source>
        <dbReference type="EMBL" id="BCX46335.1"/>
    </source>
</evidence>
<dbReference type="Pfam" id="PF00756">
    <property type="entry name" value="Esterase"/>
    <property type="match status" value="1"/>
</dbReference>
<evidence type="ECO:0000313" key="3">
    <source>
        <dbReference type="Proteomes" id="UP001374893"/>
    </source>
</evidence>
<dbReference type="PANTHER" id="PTHR48098">
    <property type="entry name" value="ENTEROCHELIN ESTERASE-RELATED"/>
    <property type="match status" value="1"/>
</dbReference>
<gene>
    <name evidence="2" type="ORF">HAHE_02430</name>
</gene>
<feature type="chain" id="PRO_5047439113" evidence="1">
    <location>
        <begin position="21"/>
        <end position="292"/>
    </location>
</feature>
<dbReference type="SUPFAM" id="SSF53474">
    <property type="entry name" value="alpha/beta-Hydrolases"/>
    <property type="match status" value="1"/>
</dbReference>
<accession>A0ABN6GYH8</accession>
<organism evidence="2 3">
    <name type="scientific">Haloferula helveola</name>
    <dbReference type="NCBI Taxonomy" id="490095"/>
    <lineage>
        <taxon>Bacteria</taxon>
        <taxon>Pseudomonadati</taxon>
        <taxon>Verrucomicrobiota</taxon>
        <taxon>Verrucomicrobiia</taxon>
        <taxon>Verrucomicrobiales</taxon>
        <taxon>Verrucomicrobiaceae</taxon>
        <taxon>Haloferula</taxon>
    </lineage>
</organism>
<dbReference type="InterPro" id="IPR029058">
    <property type="entry name" value="AB_hydrolase_fold"/>
</dbReference>
<keyword evidence="3" id="KW-1185">Reference proteome</keyword>
<proteinExistence type="predicted"/>
<dbReference type="Proteomes" id="UP001374893">
    <property type="component" value="Chromosome"/>
</dbReference>
<keyword evidence="1" id="KW-0732">Signal</keyword>
<dbReference type="Gene3D" id="3.40.50.1820">
    <property type="entry name" value="alpha/beta hydrolase"/>
    <property type="match status" value="1"/>
</dbReference>
<reference evidence="2 3" key="1">
    <citation type="submission" date="2021-06" db="EMBL/GenBank/DDBJ databases">
        <title>Complete genome of Haloferula helveola possessing various polysaccharide degrading enzymes.</title>
        <authorList>
            <person name="Takami H."/>
            <person name="Huang C."/>
            <person name="Hamasaki K."/>
        </authorList>
    </citation>
    <scope>NUCLEOTIDE SEQUENCE [LARGE SCALE GENOMIC DNA]</scope>
    <source>
        <strain evidence="2 3">CN-1</strain>
    </source>
</reference>
<name>A0ABN6GYH8_9BACT</name>
<dbReference type="EMBL" id="AP024702">
    <property type="protein sequence ID" value="BCX46335.1"/>
    <property type="molecule type" value="Genomic_DNA"/>
</dbReference>
<dbReference type="InterPro" id="IPR000801">
    <property type="entry name" value="Esterase-like"/>
</dbReference>